<proteinExistence type="inferred from homology"/>
<dbReference type="Proteomes" id="UP000756346">
    <property type="component" value="Unassembled WGS sequence"/>
</dbReference>
<evidence type="ECO:0000259" key="3">
    <source>
        <dbReference type="Pfam" id="PF06441"/>
    </source>
</evidence>
<reference evidence="4" key="1">
    <citation type="journal article" date="2021" name="Nat. Commun.">
        <title>Genetic determinants of endophytism in the Arabidopsis root mycobiome.</title>
        <authorList>
            <person name="Mesny F."/>
            <person name="Miyauchi S."/>
            <person name="Thiergart T."/>
            <person name="Pickel B."/>
            <person name="Atanasova L."/>
            <person name="Karlsson M."/>
            <person name="Huettel B."/>
            <person name="Barry K.W."/>
            <person name="Haridas S."/>
            <person name="Chen C."/>
            <person name="Bauer D."/>
            <person name="Andreopoulos W."/>
            <person name="Pangilinan J."/>
            <person name="LaButti K."/>
            <person name="Riley R."/>
            <person name="Lipzen A."/>
            <person name="Clum A."/>
            <person name="Drula E."/>
            <person name="Henrissat B."/>
            <person name="Kohler A."/>
            <person name="Grigoriev I.V."/>
            <person name="Martin F.M."/>
            <person name="Hacquard S."/>
        </authorList>
    </citation>
    <scope>NUCLEOTIDE SEQUENCE</scope>
    <source>
        <strain evidence="4">MPI-CAGE-CH-0230</strain>
    </source>
</reference>
<keyword evidence="5" id="KW-1185">Reference proteome</keyword>
<evidence type="ECO:0000256" key="2">
    <source>
        <dbReference type="ARBA" id="ARBA00022801"/>
    </source>
</evidence>
<protein>
    <submittedName>
        <fullName evidence="4">Epoxide hydrolase</fullName>
    </submittedName>
</protein>
<dbReference type="PANTHER" id="PTHR21661">
    <property type="entry name" value="EPOXIDE HYDROLASE 1-RELATED"/>
    <property type="match status" value="1"/>
</dbReference>
<dbReference type="GO" id="GO:0097176">
    <property type="term" value="P:epoxide metabolic process"/>
    <property type="evidence" value="ECO:0007669"/>
    <property type="project" value="TreeGrafter"/>
</dbReference>
<dbReference type="Pfam" id="PF06441">
    <property type="entry name" value="EHN"/>
    <property type="match status" value="1"/>
</dbReference>
<dbReference type="InterPro" id="IPR016292">
    <property type="entry name" value="Epoxide_hydrolase"/>
</dbReference>
<dbReference type="PIRSF" id="PIRSF001112">
    <property type="entry name" value="Epoxide_hydrolase"/>
    <property type="match status" value="1"/>
</dbReference>
<evidence type="ECO:0000256" key="1">
    <source>
        <dbReference type="ARBA" id="ARBA00010088"/>
    </source>
</evidence>
<evidence type="ECO:0000313" key="4">
    <source>
        <dbReference type="EMBL" id="KAH7036046.1"/>
    </source>
</evidence>
<dbReference type="InterPro" id="IPR029058">
    <property type="entry name" value="AB_hydrolase_fold"/>
</dbReference>
<dbReference type="AlphaFoldDB" id="A0A9P9BXG4"/>
<dbReference type="SUPFAM" id="SSF53474">
    <property type="entry name" value="alpha/beta-Hydrolases"/>
    <property type="match status" value="1"/>
</dbReference>
<sequence length="379" mass="42337">MSKKFSTVPREARRVPEAFTLHVPDQELDDFRTLLKLSRIGPETYYNRQEDGQFGVSRKWLIEAKDAWLQSDWRGLEDRVNAFPNFKAQVNTPEGHTVEIHFIALFSDRADAKPVICMHGWPGSFLEFLPILGLLVAKYTPDTLPYHVVVPSLPGYGLSSDASRVDVEVDLAAATAVLHQLMLDLGFKGGYAASGGDVGSAVARNMSHYAECKAVHVNLMIAASEGAGLTEEYYSGPGELEHLKRRLAWDATARGYSTEHGTRPATIGLALSSSPLALLAWIGEKYIEWADPRQPLSLECILDCVGLYWFTSTFPRSIYPYRGMITGTGWKPTSKDTPLGYSYFRRELGFIPKAWVDKNYPNLIFYRAHEEVSVRDPGV</sequence>
<gene>
    <name evidence="4" type="ORF">B0I36DRAFT_98654</name>
</gene>
<feature type="domain" description="Epoxide hydrolase N-terminal" evidence="3">
    <location>
        <begin position="17"/>
        <end position="128"/>
    </location>
</feature>
<comment type="caution">
    <text evidence="4">The sequence shown here is derived from an EMBL/GenBank/DDBJ whole genome shotgun (WGS) entry which is preliminary data.</text>
</comment>
<dbReference type="RefSeq" id="XP_046016139.1">
    <property type="nucleotide sequence ID" value="XM_046163697.1"/>
</dbReference>
<accession>A0A9P9BXG4</accession>
<dbReference type="PANTHER" id="PTHR21661:SF39">
    <property type="entry name" value="HYDROLASE, PUTATIVE (AFU_ORTHOLOGUE AFUA_3G08960)-RELATED"/>
    <property type="match status" value="1"/>
</dbReference>
<dbReference type="Gene3D" id="3.40.50.1820">
    <property type="entry name" value="alpha/beta hydrolase"/>
    <property type="match status" value="1"/>
</dbReference>
<dbReference type="EMBL" id="JAGTJQ010000003">
    <property type="protein sequence ID" value="KAH7036046.1"/>
    <property type="molecule type" value="Genomic_DNA"/>
</dbReference>
<evidence type="ECO:0000313" key="5">
    <source>
        <dbReference type="Proteomes" id="UP000756346"/>
    </source>
</evidence>
<dbReference type="InterPro" id="IPR000639">
    <property type="entry name" value="Epox_hydrolase-like"/>
</dbReference>
<name>A0A9P9BXG4_9PEZI</name>
<dbReference type="GO" id="GO:0004301">
    <property type="term" value="F:epoxide hydrolase activity"/>
    <property type="evidence" value="ECO:0007669"/>
    <property type="project" value="TreeGrafter"/>
</dbReference>
<organism evidence="4 5">
    <name type="scientific">Microdochium trichocladiopsis</name>
    <dbReference type="NCBI Taxonomy" id="1682393"/>
    <lineage>
        <taxon>Eukaryota</taxon>
        <taxon>Fungi</taxon>
        <taxon>Dikarya</taxon>
        <taxon>Ascomycota</taxon>
        <taxon>Pezizomycotina</taxon>
        <taxon>Sordariomycetes</taxon>
        <taxon>Xylariomycetidae</taxon>
        <taxon>Xylariales</taxon>
        <taxon>Microdochiaceae</taxon>
        <taxon>Microdochium</taxon>
    </lineage>
</organism>
<dbReference type="InterPro" id="IPR010497">
    <property type="entry name" value="Epoxide_hydro_N"/>
</dbReference>
<dbReference type="PRINTS" id="PR00412">
    <property type="entry name" value="EPOXHYDRLASE"/>
</dbReference>
<comment type="similarity">
    <text evidence="1">Belongs to the peptidase S33 family.</text>
</comment>
<dbReference type="GeneID" id="70193243"/>
<keyword evidence="2 4" id="KW-0378">Hydrolase</keyword>
<dbReference type="OrthoDB" id="7130006at2759"/>